<dbReference type="OrthoDB" id="9768177at2"/>
<dbReference type="NCBIfam" id="TIGR04057">
    <property type="entry name" value="SusC_RagA_signa"/>
    <property type="match status" value="1"/>
</dbReference>
<dbReference type="SUPFAM" id="SSF49464">
    <property type="entry name" value="Carboxypeptidase regulatory domain-like"/>
    <property type="match status" value="1"/>
</dbReference>
<dbReference type="EMBL" id="SMJU01000011">
    <property type="protein sequence ID" value="TDB62773.1"/>
    <property type="molecule type" value="Genomic_DNA"/>
</dbReference>
<dbReference type="InterPro" id="IPR023996">
    <property type="entry name" value="TonB-dep_OMP_SusC/RagA"/>
</dbReference>
<keyword evidence="11" id="KW-0675">Receptor</keyword>
<dbReference type="Gene3D" id="2.40.170.20">
    <property type="entry name" value="TonB-dependent receptor, beta-barrel domain"/>
    <property type="match status" value="1"/>
</dbReference>
<dbReference type="PROSITE" id="PS52016">
    <property type="entry name" value="TONB_DEPENDENT_REC_3"/>
    <property type="match status" value="1"/>
</dbReference>
<sequence length="1055" mass="117401">MKKIYNYLCTCLLVWLGCTATLHAQVKGTVLDSETSEGLPGVSILIKGTTKGVTTDQNGKFQLATDVPKTSTLIFSYIGYEKQEVEIGNQTELTITLQAAANTLEEVVVSGYGIETLRKDVTGAVSKIDKSTLQNTAPVNTTELLQGRAAGVNIISNDGSPGAGININIRGAASISAGTSPLIVIDNIPYLTSANDVFNPLAALNPNDIESLDILKDASATALYGVGATNGVIVITTKKGKKGKPRINFTVNEGIGTFANRLNVLSPQDYALYRAEISRSYAQNQFILSPGFPGMWEMLASPTIEGFSDVNFQEVLQNNYGVTNTDGNDWLNLITQNTRKRIYNFDFSGANELGTSYFASVGYTDETGVLINSGFRRLSARLNLDQRLSKFMTVGLRLQYGNTAYNGLIGDWRVDNAVAQSVFLNPFINRDNITGAPEGLINNGGQGVGPESPEYRLQQTELTRNQDQLQGTVNLSIKPTDWFELAFTGGFIPENTTRNFFVSGILREASNTRGRAEIDAERNIRWNLQPRIAINKSFGDHKINATMVYELRKNSSNRVYTRYEQFSTEVLREFSLGAASSIISIPTYFDIRDRSYIARAQYDFKSKYILTASARIDESSRFVSNRRGFFPAVSAAWNVSDEKFMDFSKTYLSALKLRVGYGITGNNQIPINAGLALANLSTVGYPFNDAVATAVATRDRFANPDITWETTEGRNLGLDIGLFNDKLAISTNLYRNVTRDLLLDIQLPAYSAFDNAIKNMGSIRNQGLEIEVQSTNIQSNTFTWRTNFNIAWNRNKILSLGGQPEIGFRVIGTGSNPNDVILRVGQPLGVFYGTIQDGLINNDIERYNSTPKVQDNNTGEFGFYDLNGDGNIDREEYVPIAYTLPKHTGGIGNTFNWKGFDLYAFLRWSFGNDVVNNNLNRAHYLRGDNNLQYNIVDQIWNRQNQDRNYQSYFAIYTTRVGATFSRSEMVEDGSFLRLETLRLGYNIPAKFTKQYKIERVRINFTGQNLFLLSRYSWYDPEVNAARGQNRQLAPGLDQGSYPRSKFYMLGLEIGF</sequence>
<evidence type="ECO:0000256" key="7">
    <source>
        <dbReference type="ARBA" id="ARBA00023237"/>
    </source>
</evidence>
<keyword evidence="3 8" id="KW-1134">Transmembrane beta strand</keyword>
<keyword evidence="6 8" id="KW-0472">Membrane</keyword>
<comment type="subcellular location">
    <subcellularLocation>
        <location evidence="1 8">Cell outer membrane</location>
        <topology evidence="1 8">Multi-pass membrane protein</topology>
    </subcellularLocation>
</comment>
<dbReference type="PROSITE" id="PS00018">
    <property type="entry name" value="EF_HAND_1"/>
    <property type="match status" value="1"/>
</dbReference>
<dbReference type="SUPFAM" id="SSF56935">
    <property type="entry name" value="Porins"/>
    <property type="match status" value="1"/>
</dbReference>
<evidence type="ECO:0000256" key="4">
    <source>
        <dbReference type="ARBA" id="ARBA00022692"/>
    </source>
</evidence>
<dbReference type="InterPro" id="IPR012910">
    <property type="entry name" value="Plug_dom"/>
</dbReference>
<evidence type="ECO:0000256" key="8">
    <source>
        <dbReference type="PROSITE-ProRule" id="PRU01360"/>
    </source>
</evidence>
<feature type="chain" id="PRO_5020547074" evidence="9">
    <location>
        <begin position="25"/>
        <end position="1055"/>
    </location>
</feature>
<evidence type="ECO:0000256" key="9">
    <source>
        <dbReference type="SAM" id="SignalP"/>
    </source>
</evidence>
<dbReference type="GO" id="GO:0009279">
    <property type="term" value="C:cell outer membrane"/>
    <property type="evidence" value="ECO:0007669"/>
    <property type="project" value="UniProtKB-SubCell"/>
</dbReference>
<keyword evidence="5 9" id="KW-0732">Signal</keyword>
<keyword evidence="12" id="KW-1185">Reference proteome</keyword>
<proteinExistence type="inferred from homology"/>
<dbReference type="GO" id="GO:0044718">
    <property type="term" value="P:siderophore transmembrane transport"/>
    <property type="evidence" value="ECO:0007669"/>
    <property type="project" value="TreeGrafter"/>
</dbReference>
<evidence type="ECO:0000313" key="12">
    <source>
        <dbReference type="Proteomes" id="UP000295706"/>
    </source>
</evidence>
<dbReference type="GO" id="GO:0005509">
    <property type="term" value="F:calcium ion binding"/>
    <property type="evidence" value="ECO:0007669"/>
    <property type="project" value="InterPro"/>
</dbReference>
<dbReference type="NCBIfam" id="TIGR04056">
    <property type="entry name" value="OMP_RagA_SusC"/>
    <property type="match status" value="1"/>
</dbReference>
<keyword evidence="7 8" id="KW-0998">Cell outer membrane</keyword>
<dbReference type="PROSITE" id="PS51257">
    <property type="entry name" value="PROKAR_LIPOPROTEIN"/>
    <property type="match status" value="1"/>
</dbReference>
<dbReference type="InterPro" id="IPR008969">
    <property type="entry name" value="CarboxyPept-like_regulatory"/>
</dbReference>
<protein>
    <submittedName>
        <fullName evidence="11">TonB-dependent receptor</fullName>
    </submittedName>
</protein>
<dbReference type="AlphaFoldDB" id="A0A4R4K614"/>
<dbReference type="InterPro" id="IPR036942">
    <property type="entry name" value="Beta-barrel_TonB_sf"/>
</dbReference>
<organism evidence="11 12">
    <name type="scientific">Arundinibacter roseus</name>
    <dbReference type="NCBI Taxonomy" id="2070510"/>
    <lineage>
        <taxon>Bacteria</taxon>
        <taxon>Pseudomonadati</taxon>
        <taxon>Bacteroidota</taxon>
        <taxon>Cytophagia</taxon>
        <taxon>Cytophagales</taxon>
        <taxon>Spirosomataceae</taxon>
        <taxon>Arundinibacter</taxon>
    </lineage>
</organism>
<gene>
    <name evidence="11" type="ORF">EZE20_17725</name>
</gene>
<dbReference type="Pfam" id="PF07715">
    <property type="entry name" value="Plug"/>
    <property type="match status" value="1"/>
</dbReference>
<dbReference type="Gene3D" id="2.60.40.1120">
    <property type="entry name" value="Carboxypeptidase-like, regulatory domain"/>
    <property type="match status" value="1"/>
</dbReference>
<keyword evidence="2 8" id="KW-0813">Transport</keyword>
<dbReference type="InterPro" id="IPR002048">
    <property type="entry name" value="EF_hand_dom"/>
</dbReference>
<evidence type="ECO:0000256" key="1">
    <source>
        <dbReference type="ARBA" id="ARBA00004571"/>
    </source>
</evidence>
<comment type="similarity">
    <text evidence="8">Belongs to the TonB-dependent receptor family.</text>
</comment>
<feature type="signal peptide" evidence="9">
    <location>
        <begin position="1"/>
        <end position="24"/>
    </location>
</feature>
<dbReference type="RefSeq" id="WP_132120126.1">
    <property type="nucleotide sequence ID" value="NZ_SMJU01000011.1"/>
</dbReference>
<reference evidence="11 12" key="1">
    <citation type="submission" date="2019-02" db="EMBL/GenBank/DDBJ databases">
        <title>Arundinibacter roseus gen. nov., sp. nov., a new member of the family Cytophagaceae.</title>
        <authorList>
            <person name="Szuroczki S."/>
            <person name="Khayer B."/>
            <person name="Sproer C."/>
            <person name="Toumi M."/>
            <person name="Szabo A."/>
            <person name="Felfoldi T."/>
            <person name="Schumann P."/>
            <person name="Toth E."/>
        </authorList>
    </citation>
    <scope>NUCLEOTIDE SEQUENCE [LARGE SCALE GENOMIC DNA]</scope>
    <source>
        <strain evidence="11 12">DMA-k-7a</strain>
    </source>
</reference>
<dbReference type="Gene3D" id="2.170.130.10">
    <property type="entry name" value="TonB-dependent receptor, plug domain"/>
    <property type="match status" value="1"/>
</dbReference>
<dbReference type="Proteomes" id="UP000295706">
    <property type="component" value="Unassembled WGS sequence"/>
</dbReference>
<name>A0A4R4K614_9BACT</name>
<dbReference type="Pfam" id="PF13715">
    <property type="entry name" value="CarbopepD_reg_2"/>
    <property type="match status" value="1"/>
</dbReference>
<dbReference type="InterPro" id="IPR037066">
    <property type="entry name" value="Plug_dom_sf"/>
</dbReference>
<evidence type="ECO:0000256" key="3">
    <source>
        <dbReference type="ARBA" id="ARBA00022452"/>
    </source>
</evidence>
<dbReference type="InterPro" id="IPR018247">
    <property type="entry name" value="EF_Hand_1_Ca_BS"/>
</dbReference>
<dbReference type="PANTHER" id="PTHR30069:SF29">
    <property type="entry name" value="HEMOGLOBIN AND HEMOGLOBIN-HAPTOGLOBIN-BINDING PROTEIN 1-RELATED"/>
    <property type="match status" value="1"/>
</dbReference>
<dbReference type="PROSITE" id="PS50222">
    <property type="entry name" value="EF_HAND_2"/>
    <property type="match status" value="1"/>
</dbReference>
<comment type="caution">
    <text evidence="11">The sequence shown here is derived from an EMBL/GenBank/DDBJ whole genome shotgun (WGS) entry which is preliminary data.</text>
</comment>
<keyword evidence="4 8" id="KW-0812">Transmembrane</keyword>
<dbReference type="GO" id="GO:0015344">
    <property type="term" value="F:siderophore uptake transmembrane transporter activity"/>
    <property type="evidence" value="ECO:0007669"/>
    <property type="project" value="TreeGrafter"/>
</dbReference>
<evidence type="ECO:0000256" key="6">
    <source>
        <dbReference type="ARBA" id="ARBA00023136"/>
    </source>
</evidence>
<evidence type="ECO:0000259" key="10">
    <source>
        <dbReference type="PROSITE" id="PS50222"/>
    </source>
</evidence>
<dbReference type="InterPro" id="IPR039426">
    <property type="entry name" value="TonB-dep_rcpt-like"/>
</dbReference>
<dbReference type="PANTHER" id="PTHR30069">
    <property type="entry name" value="TONB-DEPENDENT OUTER MEMBRANE RECEPTOR"/>
    <property type="match status" value="1"/>
</dbReference>
<dbReference type="InterPro" id="IPR023997">
    <property type="entry name" value="TonB-dep_OMP_SusC/RagA_CS"/>
</dbReference>
<feature type="domain" description="EF-hand" evidence="10">
    <location>
        <begin position="864"/>
        <end position="887"/>
    </location>
</feature>
<evidence type="ECO:0000256" key="5">
    <source>
        <dbReference type="ARBA" id="ARBA00022729"/>
    </source>
</evidence>
<evidence type="ECO:0000256" key="2">
    <source>
        <dbReference type="ARBA" id="ARBA00022448"/>
    </source>
</evidence>
<accession>A0A4R4K614</accession>
<evidence type="ECO:0000313" key="11">
    <source>
        <dbReference type="EMBL" id="TDB62773.1"/>
    </source>
</evidence>